<dbReference type="Proteomes" id="UP000320011">
    <property type="component" value="Unassembled WGS sequence"/>
</dbReference>
<organism evidence="2 3">
    <name type="scientific">Amycolatopsis rhizosphaerae</name>
    <dbReference type="NCBI Taxonomy" id="2053003"/>
    <lineage>
        <taxon>Bacteria</taxon>
        <taxon>Bacillati</taxon>
        <taxon>Actinomycetota</taxon>
        <taxon>Actinomycetes</taxon>
        <taxon>Pseudonocardiales</taxon>
        <taxon>Pseudonocardiaceae</taxon>
        <taxon>Amycolatopsis</taxon>
    </lineage>
</organism>
<sequence length="335" mass="35812">MGAKDPEPTVPIADWATEGKALKADPSSFTGYGENVATIRGNLESDNMSANTALRGGGEDTSLSTGGFEPGADLTSVVWRNTGEMAACVPDLDQNIAAIASVALILGDLYKDMDGHNKSMLEACEWAFAMPGADTPDNLPYYIDPKQTIESLMAQTPTGSPGGDVADDQLLSASSFTGATVATYKTSDGGIRSVVTTPDGVTEILTDNNGKTVYEVTTTPDGTTTTTTYRDGKPLGQTKSVSKTVESGDVTDEQTITTQYDENGKAIPGKKTVEHIVTTKYDDGQHTREYYTEDENQHRTNERYIGPQPDPVTGKDWKDLADQRLAETRRTLGGM</sequence>
<proteinExistence type="predicted"/>
<evidence type="ECO:0000256" key="1">
    <source>
        <dbReference type="SAM" id="MobiDB-lite"/>
    </source>
</evidence>
<protein>
    <submittedName>
        <fullName evidence="2">Uncharacterized protein</fullName>
    </submittedName>
</protein>
<feature type="compositionally biased region" description="Basic and acidic residues" evidence="1">
    <location>
        <begin position="292"/>
        <end position="302"/>
    </location>
</feature>
<dbReference type="EMBL" id="VJWX01000037">
    <property type="protein sequence ID" value="TVT58657.1"/>
    <property type="molecule type" value="Genomic_DNA"/>
</dbReference>
<reference evidence="2 3" key="1">
    <citation type="submission" date="2019-07" db="EMBL/GenBank/DDBJ databases">
        <authorList>
            <person name="Duangmal K."/>
            <person name="Teo W.F.A."/>
        </authorList>
    </citation>
    <scope>NUCLEOTIDE SEQUENCE [LARGE SCALE GENOMIC DNA]</scope>
    <source>
        <strain evidence="2 3">TBRC 6029</strain>
    </source>
</reference>
<evidence type="ECO:0000313" key="2">
    <source>
        <dbReference type="EMBL" id="TVT58657.1"/>
    </source>
</evidence>
<feature type="compositionally biased region" description="Low complexity" evidence="1">
    <location>
        <begin position="217"/>
        <end position="228"/>
    </location>
</feature>
<feature type="region of interest" description="Disordered" evidence="1">
    <location>
        <begin position="292"/>
        <end position="316"/>
    </location>
</feature>
<dbReference type="OrthoDB" id="3614642at2"/>
<gene>
    <name evidence="2" type="ORF">FNH05_06430</name>
</gene>
<dbReference type="RefSeq" id="WP_144586351.1">
    <property type="nucleotide sequence ID" value="NZ_VJWX01000037.1"/>
</dbReference>
<accession>A0A558DCA4</accession>
<name>A0A558DCA4_9PSEU</name>
<keyword evidence="3" id="KW-1185">Reference proteome</keyword>
<reference evidence="2 3" key="2">
    <citation type="submission" date="2019-08" db="EMBL/GenBank/DDBJ databases">
        <title>Amycolatopsis acidicola sp. nov., isolated from peat swamp forest soil.</title>
        <authorList>
            <person name="Srisuk N."/>
        </authorList>
    </citation>
    <scope>NUCLEOTIDE SEQUENCE [LARGE SCALE GENOMIC DNA]</scope>
    <source>
        <strain evidence="2 3">TBRC 6029</strain>
    </source>
</reference>
<feature type="region of interest" description="Disordered" evidence="1">
    <location>
        <begin position="213"/>
        <end position="241"/>
    </location>
</feature>
<dbReference type="AlphaFoldDB" id="A0A558DCA4"/>
<evidence type="ECO:0000313" key="3">
    <source>
        <dbReference type="Proteomes" id="UP000320011"/>
    </source>
</evidence>
<comment type="caution">
    <text evidence="2">The sequence shown here is derived from an EMBL/GenBank/DDBJ whole genome shotgun (WGS) entry which is preliminary data.</text>
</comment>